<dbReference type="GO" id="GO:0016757">
    <property type="term" value="F:glycosyltransferase activity"/>
    <property type="evidence" value="ECO:0007669"/>
    <property type="project" value="UniProtKB-KW"/>
</dbReference>
<reference evidence="3" key="1">
    <citation type="submission" date="2022-01" db="EMBL/GenBank/DDBJ databases">
        <title>Paenibacillus spongiae sp. nov., isolated from marine sponge.</title>
        <authorList>
            <person name="Li Z."/>
            <person name="Zhang M."/>
        </authorList>
    </citation>
    <scope>NUCLEOTIDE SEQUENCE</scope>
    <source>
        <strain evidence="3">PHS-Z3</strain>
    </source>
</reference>
<evidence type="ECO:0000313" key="4">
    <source>
        <dbReference type="Proteomes" id="UP001057877"/>
    </source>
</evidence>
<dbReference type="EMBL" id="CP091430">
    <property type="protein sequence ID" value="UVI31612.1"/>
    <property type="molecule type" value="Genomic_DNA"/>
</dbReference>
<dbReference type="PANTHER" id="PTHR46401">
    <property type="entry name" value="GLYCOSYLTRANSFERASE WBBK-RELATED"/>
    <property type="match status" value="1"/>
</dbReference>
<gene>
    <name evidence="3" type="ORF">L1F29_07265</name>
</gene>
<protein>
    <submittedName>
        <fullName evidence="3">Glycosyltransferase</fullName>
        <ecNumber evidence="3">2.4.-.-</ecNumber>
    </submittedName>
</protein>
<dbReference type="Pfam" id="PF00534">
    <property type="entry name" value="Glycos_transf_1"/>
    <property type="match status" value="1"/>
</dbReference>
<dbReference type="SUPFAM" id="SSF53756">
    <property type="entry name" value="UDP-Glycosyltransferase/glycogen phosphorylase"/>
    <property type="match status" value="1"/>
</dbReference>
<keyword evidence="4" id="KW-1185">Reference proteome</keyword>
<evidence type="ECO:0000259" key="2">
    <source>
        <dbReference type="Pfam" id="PF00534"/>
    </source>
</evidence>
<keyword evidence="1 3" id="KW-0808">Transferase</keyword>
<feature type="domain" description="Glycosyl transferase family 1" evidence="2">
    <location>
        <begin position="198"/>
        <end position="334"/>
    </location>
</feature>
<proteinExistence type="predicted"/>
<sequence length="370" mass="43161">MAINILINAQALNSRGSLTVIKNVISDFHEHLKHTDDYKITIIVSIRELMMYSSEKLRILYKPKENLIKKFLFDKRMILKLIQEINADCYLCLSNTFLSSCTVPQYMFVHQSIHLSKLKISEINPKIFIKYNIVLSLIHKFGLHKVKGIIVQTEWVKDAIKEKYGYEGEIKVIRPSLITSNVDERMKPLPSIAFESSDTLQFIYPTSMDKYKNIARLVKAITKYNEESAIKITLYITTEGQDSEYIKFTGKIPYESMYWMYNNVDALIFPSLTETLGLPLQEAMLNKIDVLVSDLPYAREVCGSYARYFNPRSVNSMVSEIKNYMKNRSKKREQYMFQGEAYSYVDFLNFISSCERKVTQEKYARDKKLV</sequence>
<evidence type="ECO:0000256" key="1">
    <source>
        <dbReference type="ARBA" id="ARBA00022679"/>
    </source>
</evidence>
<dbReference type="Proteomes" id="UP001057877">
    <property type="component" value="Chromosome"/>
</dbReference>
<dbReference type="RefSeq" id="WP_258387674.1">
    <property type="nucleotide sequence ID" value="NZ_CP091430.1"/>
</dbReference>
<name>A0ABY5SCC3_9BACL</name>
<dbReference type="PANTHER" id="PTHR46401:SF2">
    <property type="entry name" value="GLYCOSYLTRANSFERASE WBBK-RELATED"/>
    <property type="match status" value="1"/>
</dbReference>
<dbReference type="Gene3D" id="3.40.50.2000">
    <property type="entry name" value="Glycogen Phosphorylase B"/>
    <property type="match status" value="1"/>
</dbReference>
<evidence type="ECO:0000313" key="3">
    <source>
        <dbReference type="EMBL" id="UVI31612.1"/>
    </source>
</evidence>
<dbReference type="EC" id="2.4.-.-" evidence="3"/>
<organism evidence="3 4">
    <name type="scientific">Paenibacillus spongiae</name>
    <dbReference type="NCBI Taxonomy" id="2909671"/>
    <lineage>
        <taxon>Bacteria</taxon>
        <taxon>Bacillati</taxon>
        <taxon>Bacillota</taxon>
        <taxon>Bacilli</taxon>
        <taxon>Bacillales</taxon>
        <taxon>Paenibacillaceae</taxon>
        <taxon>Paenibacillus</taxon>
    </lineage>
</organism>
<accession>A0ABY5SCC3</accession>
<dbReference type="InterPro" id="IPR001296">
    <property type="entry name" value="Glyco_trans_1"/>
</dbReference>
<keyword evidence="3" id="KW-0328">Glycosyltransferase</keyword>